<evidence type="ECO:0000313" key="2">
    <source>
        <dbReference type="Proteomes" id="UP000806542"/>
    </source>
</evidence>
<evidence type="ECO:0008006" key="3">
    <source>
        <dbReference type="Google" id="ProtNLM"/>
    </source>
</evidence>
<dbReference type="AlphaFoldDB" id="A0A9D5R8K8"/>
<name>A0A9D5R8K8_9FIRM</name>
<accession>A0A9D5R8K8</accession>
<dbReference type="PIRSF" id="PIRSF008711">
    <property type="entry name" value="UCP008711"/>
    <property type="match status" value="1"/>
</dbReference>
<comment type="caution">
    <text evidence="1">The sequence shown here is derived from an EMBL/GenBank/DDBJ whole genome shotgun (WGS) entry which is preliminary data.</text>
</comment>
<dbReference type="InterPro" id="IPR036698">
    <property type="entry name" value="TM1070-like_sf"/>
</dbReference>
<dbReference type="Proteomes" id="UP000806542">
    <property type="component" value="Unassembled WGS sequence"/>
</dbReference>
<gene>
    <name evidence="1" type="ORF">INF28_06410</name>
</gene>
<dbReference type="Gene3D" id="2.60.290.11">
    <property type="entry name" value="TM1070-like"/>
    <property type="match status" value="1"/>
</dbReference>
<proteinExistence type="predicted"/>
<protein>
    <recommendedName>
        <fullName evidence="3">Sensory rhodopsin transducer</fullName>
    </recommendedName>
</protein>
<evidence type="ECO:0000313" key="1">
    <source>
        <dbReference type="EMBL" id="MBE5040090.1"/>
    </source>
</evidence>
<reference evidence="1" key="1">
    <citation type="submission" date="2020-10" db="EMBL/GenBank/DDBJ databases">
        <title>ChiBAC.</title>
        <authorList>
            <person name="Zenner C."/>
            <person name="Hitch T.C.A."/>
            <person name="Clavel T."/>
        </authorList>
    </citation>
    <scope>NUCLEOTIDE SEQUENCE</scope>
    <source>
        <strain evidence="1">DSM 107454</strain>
    </source>
</reference>
<dbReference type="EMBL" id="JADCKB010000011">
    <property type="protein sequence ID" value="MBE5040090.1"/>
    <property type="molecule type" value="Genomic_DNA"/>
</dbReference>
<dbReference type="Pfam" id="PF07100">
    <property type="entry name" value="ASRT"/>
    <property type="match status" value="1"/>
</dbReference>
<dbReference type="SUPFAM" id="SSF89232">
    <property type="entry name" value="Hypothetical protein TM1070"/>
    <property type="match status" value="1"/>
</dbReference>
<organism evidence="1 2">
    <name type="scientific">Ructibacterium gallinarum</name>
    <dbReference type="NCBI Taxonomy" id="2779355"/>
    <lineage>
        <taxon>Bacteria</taxon>
        <taxon>Bacillati</taxon>
        <taxon>Bacillota</taxon>
        <taxon>Clostridia</taxon>
        <taxon>Eubacteriales</taxon>
        <taxon>Oscillospiraceae</taxon>
        <taxon>Ructibacterium</taxon>
    </lineage>
</organism>
<keyword evidence="2" id="KW-1185">Reference proteome</keyword>
<dbReference type="RefSeq" id="WP_226392640.1">
    <property type="nucleotide sequence ID" value="NZ_JADCKB010000011.1"/>
</dbReference>
<dbReference type="InterPro" id="IPR009794">
    <property type="entry name" value="ASRT"/>
</dbReference>
<sequence length="119" mass="13499">MEIGKKVWVIADGYMNHTQKGNFESHEAVCVLNVSGKAAQIEITVYFEDQDPISGFRAVCENNRTNHIRLDKITNDIGEKIPYEKPYALLIKSDVPIVVQHSRMDVSQPEMTLMTTIAY</sequence>